<dbReference type="CDD" id="cd06170">
    <property type="entry name" value="LuxR_C_like"/>
    <property type="match status" value="1"/>
</dbReference>
<dbReference type="InterPro" id="IPR049945">
    <property type="entry name" value="AAA_22"/>
</dbReference>
<evidence type="ECO:0000256" key="2">
    <source>
        <dbReference type="ARBA" id="ARBA00023125"/>
    </source>
</evidence>
<dbReference type="PANTHER" id="PTHR44688">
    <property type="entry name" value="DNA-BINDING TRANSCRIPTIONAL ACTIVATOR DEVR_DOSR"/>
    <property type="match status" value="1"/>
</dbReference>
<evidence type="ECO:0000313" key="5">
    <source>
        <dbReference type="EMBL" id="MDN4597600.1"/>
    </source>
</evidence>
<dbReference type="EMBL" id="JAROCB010000002">
    <property type="protein sequence ID" value="MDN4597600.1"/>
    <property type="molecule type" value="Genomic_DNA"/>
</dbReference>
<gene>
    <name evidence="5" type="ORF">P5G59_10650</name>
</gene>
<evidence type="ECO:0000256" key="1">
    <source>
        <dbReference type="ARBA" id="ARBA00023015"/>
    </source>
</evidence>
<dbReference type="SUPFAM" id="SSF46894">
    <property type="entry name" value="C-terminal effector domain of the bipartite response regulators"/>
    <property type="match status" value="1"/>
</dbReference>
<dbReference type="SMART" id="SM00421">
    <property type="entry name" value="HTH_LUXR"/>
    <property type="match status" value="1"/>
</dbReference>
<evidence type="ECO:0000256" key="3">
    <source>
        <dbReference type="ARBA" id="ARBA00023163"/>
    </source>
</evidence>
<dbReference type="PROSITE" id="PS50043">
    <property type="entry name" value="HTH_LUXR_2"/>
    <property type="match status" value="1"/>
</dbReference>
<sequence length="860" mass="92816">MPDRSPIPVHAVSRPGLLKLLDAGVRSPLTVVIAPAGSGKTVLLSQWVQSRPDLAFVWFEVSDIDRDTVRFARRFASALSHAHPGIASLLPAPEATGGLGEAYLDAVVGALSDVDGEVVIVVDDVQRLRNPALVDDLWKLADLLPPNAHLVLSSRVDTGMRLTQHRLRHSLVEIRQRDLRFDDDDAARLLGLLSGGEVPARTAALVREHTDGWAAGVQLAGLTLRSRPDDDLLASIAESDRLIVDYLGEEVLDAQPPQLREALLRLSVPDELHPDLVPLLAGDGLAPDLLRELERESMFLTARPERPGWFAFHPLFRNLMRLRLRVEHPGLEETLLVRLAEWSRERDDSVTAVQALLRARQWEDALRLVLATGREAFEVGYSATLVRWLSAVPAEVRRADPQAEVLYGIALGISGHAREAVELLRIVADRTDLDDGIRTIARGYLAAGVQFVPAAETLLADGVMALAALDADPGMTLPDIMQLTQREPLYALTLASVARAELFLGRLAQAEERLDRMLASPGALYAPYRIHALGSRAMVDALSGRLAAATARADEALQLAAETGLREHQSTGDPHLALALVAARRGAPESGALSLREGVLRATGNARHQLLWLAVLAERLSAPSGATEVEEPPTPAPPVVQVELDAVRLRAARQSGQPEPAHETPEGWSSVAFEEVAARLARGDVTAAGRRLRDALHSDPSPTLIGQVEQELALGWFQAASGDRAASERHLVRALSLAEPEQLLGPFLAAGRPVAALIESLPGAPNAFRRHVVRTAGLVGHGGADELPEPLTRRELAILAYLPTRLSNAEIAARAYVSLNTVKTHIARIYRKLDVQSRSAAVDRAADLGLLEPLGTGDAL</sequence>
<organism evidence="5 6">
    <name type="scientific">Leifsonia virtsii</name>
    <dbReference type="NCBI Taxonomy" id="3035915"/>
    <lineage>
        <taxon>Bacteria</taxon>
        <taxon>Bacillati</taxon>
        <taxon>Actinomycetota</taxon>
        <taxon>Actinomycetes</taxon>
        <taxon>Micrococcales</taxon>
        <taxon>Microbacteriaceae</taxon>
        <taxon>Leifsonia</taxon>
    </lineage>
</organism>
<dbReference type="Pfam" id="PF25873">
    <property type="entry name" value="WHD_MalT"/>
    <property type="match status" value="1"/>
</dbReference>
<dbReference type="Gene3D" id="3.40.50.300">
    <property type="entry name" value="P-loop containing nucleotide triphosphate hydrolases"/>
    <property type="match status" value="1"/>
</dbReference>
<dbReference type="Pfam" id="PF13401">
    <property type="entry name" value="AAA_22"/>
    <property type="match status" value="1"/>
</dbReference>
<dbReference type="InterPro" id="IPR036388">
    <property type="entry name" value="WH-like_DNA-bd_sf"/>
</dbReference>
<keyword evidence="2" id="KW-0238">DNA-binding</keyword>
<reference evidence="5" key="1">
    <citation type="submission" date="2023-03" db="EMBL/GenBank/DDBJ databases">
        <title>MT1 and MT2 Draft Genomes of Novel Species.</title>
        <authorList>
            <person name="Venkateswaran K."/>
        </authorList>
    </citation>
    <scope>NUCLEOTIDE SEQUENCE</scope>
    <source>
        <strain evidence="5">F6_8S_P_1A</strain>
    </source>
</reference>
<dbReference type="RefSeq" id="WP_301218732.1">
    <property type="nucleotide sequence ID" value="NZ_JAROCB010000002.1"/>
</dbReference>
<dbReference type="InterPro" id="IPR016032">
    <property type="entry name" value="Sig_transdc_resp-reg_C-effctor"/>
</dbReference>
<feature type="domain" description="HTH luxR-type" evidence="4">
    <location>
        <begin position="784"/>
        <end position="849"/>
    </location>
</feature>
<keyword evidence="3" id="KW-0804">Transcription</keyword>
<evidence type="ECO:0000259" key="4">
    <source>
        <dbReference type="PROSITE" id="PS50043"/>
    </source>
</evidence>
<dbReference type="Gene3D" id="1.25.40.10">
    <property type="entry name" value="Tetratricopeptide repeat domain"/>
    <property type="match status" value="1"/>
</dbReference>
<dbReference type="InterPro" id="IPR000792">
    <property type="entry name" value="Tscrpt_reg_LuxR_C"/>
</dbReference>
<dbReference type="Pfam" id="PF00196">
    <property type="entry name" value="GerE"/>
    <property type="match status" value="1"/>
</dbReference>
<dbReference type="PRINTS" id="PR00038">
    <property type="entry name" value="HTHLUXR"/>
</dbReference>
<dbReference type="InterPro" id="IPR059106">
    <property type="entry name" value="WHD_MalT"/>
</dbReference>
<proteinExistence type="predicted"/>
<keyword evidence="1" id="KW-0805">Transcription regulation</keyword>
<dbReference type="Proteomes" id="UP001174210">
    <property type="component" value="Unassembled WGS sequence"/>
</dbReference>
<accession>A0ABT8IXT2</accession>
<dbReference type="PANTHER" id="PTHR44688:SF16">
    <property type="entry name" value="DNA-BINDING TRANSCRIPTIONAL ACTIVATOR DEVR_DOSR"/>
    <property type="match status" value="1"/>
</dbReference>
<dbReference type="Gene3D" id="1.10.10.10">
    <property type="entry name" value="Winged helix-like DNA-binding domain superfamily/Winged helix DNA-binding domain"/>
    <property type="match status" value="1"/>
</dbReference>
<protein>
    <submittedName>
        <fullName evidence="5">LuxR C-terminal-related transcriptional regulator</fullName>
    </submittedName>
</protein>
<comment type="caution">
    <text evidence="5">The sequence shown here is derived from an EMBL/GenBank/DDBJ whole genome shotgun (WGS) entry which is preliminary data.</text>
</comment>
<name>A0ABT8IXT2_9MICO</name>
<dbReference type="SUPFAM" id="SSF52540">
    <property type="entry name" value="P-loop containing nucleoside triphosphate hydrolases"/>
    <property type="match status" value="1"/>
</dbReference>
<dbReference type="InterPro" id="IPR027417">
    <property type="entry name" value="P-loop_NTPase"/>
</dbReference>
<keyword evidence="6" id="KW-1185">Reference proteome</keyword>
<dbReference type="InterPro" id="IPR011990">
    <property type="entry name" value="TPR-like_helical_dom_sf"/>
</dbReference>
<evidence type="ECO:0000313" key="6">
    <source>
        <dbReference type="Proteomes" id="UP001174210"/>
    </source>
</evidence>